<comment type="caution">
    <text evidence="1">The sequence shown here is derived from an EMBL/GenBank/DDBJ whole genome shotgun (WGS) entry which is preliminary data.</text>
</comment>
<evidence type="ECO:0000313" key="1">
    <source>
        <dbReference type="EMBL" id="MEV4921389.1"/>
    </source>
</evidence>
<evidence type="ECO:0000313" key="2">
    <source>
        <dbReference type="Proteomes" id="UP001552479"/>
    </source>
</evidence>
<dbReference type="RefSeq" id="WP_366086280.1">
    <property type="nucleotide sequence ID" value="NZ_JBFASG010000001.1"/>
</dbReference>
<organism evidence="1 2">
    <name type="scientific">Streptomyces roseoverticillatus</name>
    <dbReference type="NCBI Taxonomy" id="66429"/>
    <lineage>
        <taxon>Bacteria</taxon>
        <taxon>Bacillati</taxon>
        <taxon>Actinomycetota</taxon>
        <taxon>Actinomycetes</taxon>
        <taxon>Kitasatosporales</taxon>
        <taxon>Streptomycetaceae</taxon>
        <taxon>Streptomyces</taxon>
    </lineage>
</organism>
<protein>
    <submittedName>
        <fullName evidence="1">Uncharacterized protein</fullName>
    </submittedName>
</protein>
<accession>A0ABV3IMK5</accession>
<reference evidence="1 2" key="1">
    <citation type="submission" date="2024-06" db="EMBL/GenBank/DDBJ databases">
        <title>The Natural Products Discovery Center: Release of the First 8490 Sequenced Strains for Exploring Actinobacteria Biosynthetic Diversity.</title>
        <authorList>
            <person name="Kalkreuter E."/>
            <person name="Kautsar S.A."/>
            <person name="Yang D."/>
            <person name="Bader C.D."/>
            <person name="Teijaro C.N."/>
            <person name="Fluegel L."/>
            <person name="Davis C.M."/>
            <person name="Simpson J.R."/>
            <person name="Lauterbach L."/>
            <person name="Steele A.D."/>
            <person name="Gui C."/>
            <person name="Meng S."/>
            <person name="Li G."/>
            <person name="Viehrig K."/>
            <person name="Ye F."/>
            <person name="Su P."/>
            <person name="Kiefer A.F."/>
            <person name="Nichols A."/>
            <person name="Cepeda A.J."/>
            <person name="Yan W."/>
            <person name="Fan B."/>
            <person name="Jiang Y."/>
            <person name="Adhikari A."/>
            <person name="Zheng C.-J."/>
            <person name="Schuster L."/>
            <person name="Cowan T.M."/>
            <person name="Smanski M.J."/>
            <person name="Chevrette M.G."/>
            <person name="De Carvalho L.P.S."/>
            <person name="Shen B."/>
        </authorList>
    </citation>
    <scope>NUCLEOTIDE SEQUENCE [LARGE SCALE GENOMIC DNA]</scope>
    <source>
        <strain evidence="1 2">NPDC053791</strain>
    </source>
</reference>
<gene>
    <name evidence="1" type="ORF">AB0L03_00805</name>
</gene>
<proteinExistence type="predicted"/>
<sequence>MLAAHRIPSLLHYAGSHSLLKEVAARLRLIAPGEPVPQGLGEKSRTIRRYAKEAAEDEEKAGRRSDGLDGLLWDPREEYLRKTTCFTPGSLAGFFTRSDWPPFMTAWRDGEAGWPFADAPFPRDFLLTDDPRLRLRALLPDWPEPGYARDRIHLDAGEQLAAGLLLARSDRFDLLEQVVEAGARALLDEVRPAFEASLHERSAQALRAALAGDRRRRDHLFSTYAADPDPEPDQRWITIDWEAVRQAVDADSERLRRQVPEIVSHPQCPLDLRVLLATTWSDQFVWSRLLSDRPTGLHLLRTLPMRPNRSLAVPLSYVSEGGVGVGDILDTAHPADLVLRDAAGLPGIARRHPMQCVITRQDEQGPMRLLRGITELADHHLGDDPGAWTIGCRIVEGRRFTGSVSELLERAGARRPR</sequence>
<dbReference type="Proteomes" id="UP001552479">
    <property type="component" value="Unassembled WGS sequence"/>
</dbReference>
<name>A0ABV3IMK5_9ACTN</name>
<keyword evidence="2" id="KW-1185">Reference proteome</keyword>
<dbReference type="EMBL" id="JBFASG010000001">
    <property type="protein sequence ID" value="MEV4921389.1"/>
    <property type="molecule type" value="Genomic_DNA"/>
</dbReference>